<accession>A0ABR2PY62</accession>
<protein>
    <submittedName>
        <fullName evidence="1">Uncharacterized protein</fullName>
    </submittedName>
</protein>
<evidence type="ECO:0000313" key="2">
    <source>
        <dbReference type="Proteomes" id="UP001396334"/>
    </source>
</evidence>
<dbReference type="Proteomes" id="UP001396334">
    <property type="component" value="Unassembled WGS sequence"/>
</dbReference>
<proteinExistence type="predicted"/>
<evidence type="ECO:0000313" key="1">
    <source>
        <dbReference type="EMBL" id="KAK8993380.1"/>
    </source>
</evidence>
<sequence>MLVDEHDVCEAGECLLLGFDMLLKLFDQIHVILVPRHGIVMVVELASVGFEAKIGGWMHFTSEAKLCFAQAFGVCRGVGLYRVICGGSSQKRVHNVLKCLKPGGDMCFFEDVEMGIYIECRLVYSYSLT</sequence>
<dbReference type="EMBL" id="JBBPBN010000049">
    <property type="protein sequence ID" value="KAK8993380.1"/>
    <property type="molecule type" value="Genomic_DNA"/>
</dbReference>
<organism evidence="1 2">
    <name type="scientific">Hibiscus sabdariffa</name>
    <name type="common">roselle</name>
    <dbReference type="NCBI Taxonomy" id="183260"/>
    <lineage>
        <taxon>Eukaryota</taxon>
        <taxon>Viridiplantae</taxon>
        <taxon>Streptophyta</taxon>
        <taxon>Embryophyta</taxon>
        <taxon>Tracheophyta</taxon>
        <taxon>Spermatophyta</taxon>
        <taxon>Magnoliopsida</taxon>
        <taxon>eudicotyledons</taxon>
        <taxon>Gunneridae</taxon>
        <taxon>Pentapetalae</taxon>
        <taxon>rosids</taxon>
        <taxon>malvids</taxon>
        <taxon>Malvales</taxon>
        <taxon>Malvaceae</taxon>
        <taxon>Malvoideae</taxon>
        <taxon>Hibiscus</taxon>
    </lineage>
</organism>
<keyword evidence="2" id="KW-1185">Reference proteome</keyword>
<name>A0ABR2PY62_9ROSI</name>
<comment type="caution">
    <text evidence="1">The sequence shown here is derived from an EMBL/GenBank/DDBJ whole genome shotgun (WGS) entry which is preliminary data.</text>
</comment>
<gene>
    <name evidence="1" type="ORF">V6N11_033481</name>
</gene>
<reference evidence="1 2" key="1">
    <citation type="journal article" date="2024" name="G3 (Bethesda)">
        <title>Genome assembly of Hibiscus sabdariffa L. provides insights into metabolisms of medicinal natural products.</title>
        <authorList>
            <person name="Kim T."/>
        </authorList>
    </citation>
    <scope>NUCLEOTIDE SEQUENCE [LARGE SCALE GENOMIC DNA]</scope>
    <source>
        <strain evidence="1">TK-2024</strain>
        <tissue evidence="1">Old leaves</tissue>
    </source>
</reference>